<evidence type="ECO:0000313" key="1">
    <source>
        <dbReference type="EMBL" id="QDS96202.1"/>
    </source>
</evidence>
<evidence type="ECO:0000313" key="2">
    <source>
        <dbReference type="Proteomes" id="UP000320672"/>
    </source>
</evidence>
<proteinExistence type="predicted"/>
<evidence type="ECO:0008006" key="3">
    <source>
        <dbReference type="Google" id="ProtNLM"/>
    </source>
</evidence>
<dbReference type="RefSeq" id="WP_145354378.1">
    <property type="nucleotide sequence ID" value="NZ_CP036262.1"/>
</dbReference>
<organism evidence="1 2">
    <name type="scientific">Roseimaritima multifibrata</name>
    <dbReference type="NCBI Taxonomy" id="1930274"/>
    <lineage>
        <taxon>Bacteria</taxon>
        <taxon>Pseudomonadati</taxon>
        <taxon>Planctomycetota</taxon>
        <taxon>Planctomycetia</taxon>
        <taxon>Pirellulales</taxon>
        <taxon>Pirellulaceae</taxon>
        <taxon>Roseimaritima</taxon>
    </lineage>
</organism>
<name>A0A517MMU8_9BACT</name>
<gene>
    <name evidence="1" type="ORF">FF011L_50100</name>
</gene>
<dbReference type="KEGG" id="rml:FF011L_50100"/>
<reference evidence="1 2" key="1">
    <citation type="submission" date="2019-02" db="EMBL/GenBank/DDBJ databases">
        <title>Deep-cultivation of Planctomycetes and their phenomic and genomic characterization uncovers novel biology.</title>
        <authorList>
            <person name="Wiegand S."/>
            <person name="Jogler M."/>
            <person name="Boedeker C."/>
            <person name="Pinto D."/>
            <person name="Vollmers J."/>
            <person name="Rivas-Marin E."/>
            <person name="Kohn T."/>
            <person name="Peeters S.H."/>
            <person name="Heuer A."/>
            <person name="Rast P."/>
            <person name="Oberbeckmann S."/>
            <person name="Bunk B."/>
            <person name="Jeske O."/>
            <person name="Meyerdierks A."/>
            <person name="Storesund J.E."/>
            <person name="Kallscheuer N."/>
            <person name="Luecker S."/>
            <person name="Lage O.M."/>
            <person name="Pohl T."/>
            <person name="Merkel B.J."/>
            <person name="Hornburger P."/>
            <person name="Mueller R.-W."/>
            <person name="Bruemmer F."/>
            <person name="Labrenz M."/>
            <person name="Spormann A.M."/>
            <person name="Op den Camp H."/>
            <person name="Overmann J."/>
            <person name="Amann R."/>
            <person name="Jetten M.S.M."/>
            <person name="Mascher T."/>
            <person name="Medema M.H."/>
            <person name="Devos D.P."/>
            <person name="Kaster A.-K."/>
            <person name="Ovreas L."/>
            <person name="Rohde M."/>
            <person name="Galperin M.Y."/>
            <person name="Jogler C."/>
        </authorList>
    </citation>
    <scope>NUCLEOTIDE SEQUENCE [LARGE SCALE GENOMIC DNA]</scope>
    <source>
        <strain evidence="1 2">FF011L</strain>
    </source>
</reference>
<dbReference type="EMBL" id="CP036262">
    <property type="protein sequence ID" value="QDS96202.1"/>
    <property type="molecule type" value="Genomic_DNA"/>
</dbReference>
<sequence length="137" mass="14596">MLLPRISLLLLSICVFVLSGCTPDNGMLDISGKVTMDGEPVNSGTISFMPVSGQGTTSGGEIIDGEYTAEVSPGELAVQVTSPQEVRKENPTAEEVERGLDIDRKETIPGKYNRASVLRITVAADALEHDITMTSKD</sequence>
<dbReference type="PROSITE" id="PS51257">
    <property type="entry name" value="PROKAR_LIPOPROTEIN"/>
    <property type="match status" value="1"/>
</dbReference>
<protein>
    <recommendedName>
        <fullName evidence="3">Carboxypeptidase regulatory-like domain-containing protein</fullName>
    </recommendedName>
</protein>
<accession>A0A517MMU8</accession>
<dbReference type="Proteomes" id="UP000320672">
    <property type="component" value="Chromosome"/>
</dbReference>
<keyword evidence="2" id="KW-1185">Reference proteome</keyword>
<dbReference type="OrthoDB" id="291697at2"/>
<dbReference type="AlphaFoldDB" id="A0A517MMU8"/>